<reference evidence="1 2" key="1">
    <citation type="submission" date="2017-03" db="EMBL/GenBank/DDBJ databases">
        <title>Complete Genome Sequence of a natural compounds producer, Streptomyces violaceus S21.</title>
        <authorList>
            <person name="Zhong C."/>
            <person name="Zhao Z."/>
            <person name="Fu J."/>
            <person name="Zong G."/>
            <person name="Qin R."/>
            <person name="Cao G."/>
        </authorList>
    </citation>
    <scope>NUCLEOTIDE SEQUENCE [LARGE SCALE GENOMIC DNA]</scope>
    <source>
        <strain evidence="1 2">S21</strain>
    </source>
</reference>
<proteinExistence type="predicted"/>
<evidence type="ECO:0000313" key="2">
    <source>
        <dbReference type="Proteomes" id="UP000192445"/>
    </source>
</evidence>
<evidence type="ECO:0000313" key="1">
    <source>
        <dbReference type="EMBL" id="ARF62481.1"/>
    </source>
</evidence>
<sequence length="60" mass="6660">MPDDWPGEITVPMTLKVYEVNRAGAVRVLRKKSAVVPLDEPEYTHQFPACECPICANDAS</sequence>
<protein>
    <submittedName>
        <fullName evidence="1">Uncharacterized protein</fullName>
    </submittedName>
</protein>
<dbReference type="KEGG" id="svu:B1H20_14525"/>
<name>A0A1V0UBH2_STRVN</name>
<dbReference type="EMBL" id="CP020570">
    <property type="protein sequence ID" value="ARF62481.1"/>
    <property type="molecule type" value="Genomic_DNA"/>
</dbReference>
<organism evidence="1 2">
    <name type="scientific">Streptomyces violaceoruber</name>
    <dbReference type="NCBI Taxonomy" id="1935"/>
    <lineage>
        <taxon>Bacteria</taxon>
        <taxon>Bacillati</taxon>
        <taxon>Actinomycetota</taxon>
        <taxon>Actinomycetes</taxon>
        <taxon>Kitasatosporales</taxon>
        <taxon>Streptomycetaceae</taxon>
        <taxon>Streptomyces</taxon>
        <taxon>Streptomyces violaceoruber group</taxon>
    </lineage>
</organism>
<accession>A0A1V0UBH2</accession>
<dbReference type="STRING" id="1935.B1H20_14525"/>
<dbReference type="AlphaFoldDB" id="A0A1V0UBH2"/>
<dbReference type="Proteomes" id="UP000192445">
    <property type="component" value="Chromosome"/>
</dbReference>
<gene>
    <name evidence="1" type="ORF">B1H20_14525</name>
</gene>